<feature type="compositionally biased region" description="Basic and acidic residues" evidence="1">
    <location>
        <begin position="1"/>
        <end position="39"/>
    </location>
</feature>
<feature type="region of interest" description="Disordered" evidence="1">
    <location>
        <begin position="1"/>
        <end position="60"/>
    </location>
</feature>
<dbReference type="EMBL" id="MFAF01000011">
    <property type="protein sequence ID" value="OGD79412.1"/>
    <property type="molecule type" value="Genomic_DNA"/>
</dbReference>
<organism evidence="2 3">
    <name type="scientific">Candidatus Coatesbacteria bacterium RBG_13_66_14</name>
    <dbReference type="NCBI Taxonomy" id="1817816"/>
    <lineage>
        <taxon>Bacteria</taxon>
        <taxon>Candidatus Coatesiibacteriota</taxon>
    </lineage>
</organism>
<evidence type="ECO:0000313" key="2">
    <source>
        <dbReference type="EMBL" id="OGD79412.1"/>
    </source>
</evidence>
<name>A0A1F5FIK5_9BACT</name>
<gene>
    <name evidence="2" type="ORF">A2Y64_03990</name>
</gene>
<evidence type="ECO:0000256" key="1">
    <source>
        <dbReference type="SAM" id="MobiDB-lite"/>
    </source>
</evidence>
<accession>A0A1F5FIK5</accession>
<comment type="caution">
    <text evidence="2">The sequence shown here is derived from an EMBL/GenBank/DDBJ whole genome shotgun (WGS) entry which is preliminary data.</text>
</comment>
<protein>
    <submittedName>
        <fullName evidence="2">Uncharacterized protein</fullName>
    </submittedName>
</protein>
<dbReference type="AlphaFoldDB" id="A0A1F5FIK5"/>
<dbReference type="Proteomes" id="UP000177187">
    <property type="component" value="Unassembled WGS sequence"/>
</dbReference>
<reference evidence="2 3" key="1">
    <citation type="journal article" date="2016" name="Nat. Commun.">
        <title>Thousands of microbial genomes shed light on interconnected biogeochemical processes in an aquifer system.</title>
        <authorList>
            <person name="Anantharaman K."/>
            <person name="Brown C.T."/>
            <person name="Hug L.A."/>
            <person name="Sharon I."/>
            <person name="Castelle C.J."/>
            <person name="Probst A.J."/>
            <person name="Thomas B.C."/>
            <person name="Singh A."/>
            <person name="Wilkins M.J."/>
            <person name="Karaoz U."/>
            <person name="Brodie E.L."/>
            <person name="Williams K.H."/>
            <person name="Hubbard S.S."/>
            <person name="Banfield J.F."/>
        </authorList>
    </citation>
    <scope>NUCLEOTIDE SEQUENCE [LARGE SCALE GENOMIC DNA]</scope>
</reference>
<evidence type="ECO:0000313" key="3">
    <source>
        <dbReference type="Proteomes" id="UP000177187"/>
    </source>
</evidence>
<proteinExistence type="predicted"/>
<sequence length="60" mass="7044">MSGSKKEKKQDDLRDKHIRRSVDHQINEQAKAHGRDMRTARHGRSIGGYRQNEGRGFKKR</sequence>